<dbReference type="EMBL" id="JASEJX010000030">
    <property type="protein sequence ID" value="KAK4511559.1"/>
    <property type="molecule type" value="Genomic_DNA"/>
</dbReference>
<name>A0AAN7D7V7_9FUNG</name>
<dbReference type="Proteomes" id="UP001304243">
    <property type="component" value="Unassembled WGS sequence"/>
</dbReference>
<evidence type="ECO:0000256" key="1">
    <source>
        <dbReference type="SAM" id="MobiDB-lite"/>
    </source>
</evidence>
<proteinExistence type="predicted"/>
<sequence length="100" mass="10890">MEILKKNPPRYNPEAGDDDMVVVCFADRSDVNLFSPRPLANDRVDEEGIVGSDNGRDDEVDDDDEESDGGEDDRGHGDSQTNMADSIASTLASVMLEQSI</sequence>
<keyword evidence="3" id="KW-1185">Reference proteome</keyword>
<feature type="compositionally biased region" description="Acidic residues" evidence="1">
    <location>
        <begin position="56"/>
        <end position="71"/>
    </location>
</feature>
<dbReference type="AlphaFoldDB" id="A0AAN7D7V7"/>
<gene>
    <name evidence="2" type="ORF">ATC70_012774</name>
</gene>
<feature type="region of interest" description="Disordered" evidence="1">
    <location>
        <begin position="34"/>
        <end position="85"/>
    </location>
</feature>
<evidence type="ECO:0000313" key="3">
    <source>
        <dbReference type="Proteomes" id="UP001304243"/>
    </source>
</evidence>
<organism evidence="2 3">
    <name type="scientific">Mucor velutinosus</name>
    <dbReference type="NCBI Taxonomy" id="708070"/>
    <lineage>
        <taxon>Eukaryota</taxon>
        <taxon>Fungi</taxon>
        <taxon>Fungi incertae sedis</taxon>
        <taxon>Mucoromycota</taxon>
        <taxon>Mucoromycotina</taxon>
        <taxon>Mucoromycetes</taxon>
        <taxon>Mucorales</taxon>
        <taxon>Mucorineae</taxon>
        <taxon>Mucoraceae</taxon>
        <taxon>Mucor</taxon>
    </lineage>
</organism>
<accession>A0AAN7D7V7</accession>
<comment type="caution">
    <text evidence="2">The sequence shown here is derived from an EMBL/GenBank/DDBJ whole genome shotgun (WGS) entry which is preliminary data.</text>
</comment>
<reference evidence="2 3" key="1">
    <citation type="submission" date="2022-11" db="EMBL/GenBank/DDBJ databases">
        <title>Mucor velutinosus strain NIH1002 WGS.</title>
        <authorList>
            <person name="Subramanian P."/>
            <person name="Mullikin J.C."/>
            <person name="Segre J.A."/>
            <person name="Zelazny A.M."/>
        </authorList>
    </citation>
    <scope>NUCLEOTIDE SEQUENCE [LARGE SCALE GENOMIC DNA]</scope>
    <source>
        <strain evidence="2 3">NIH1002</strain>
    </source>
</reference>
<protein>
    <submittedName>
        <fullName evidence="2">Uncharacterized protein</fullName>
    </submittedName>
</protein>
<evidence type="ECO:0000313" key="2">
    <source>
        <dbReference type="EMBL" id="KAK4511559.1"/>
    </source>
</evidence>
<dbReference type="GeneID" id="89956460"/>
<dbReference type="RefSeq" id="XP_064678225.1">
    <property type="nucleotide sequence ID" value="XM_064831945.1"/>
</dbReference>